<organism evidence="1">
    <name type="scientific">marine sediment metagenome</name>
    <dbReference type="NCBI Taxonomy" id="412755"/>
    <lineage>
        <taxon>unclassified sequences</taxon>
        <taxon>metagenomes</taxon>
        <taxon>ecological metagenomes</taxon>
    </lineage>
</organism>
<proteinExistence type="predicted"/>
<protein>
    <submittedName>
        <fullName evidence="1">Uncharacterized protein</fullName>
    </submittedName>
</protein>
<reference evidence="1" key="1">
    <citation type="journal article" date="2015" name="Nature">
        <title>Complex archaea that bridge the gap between prokaryotes and eukaryotes.</title>
        <authorList>
            <person name="Spang A."/>
            <person name="Saw J.H."/>
            <person name="Jorgensen S.L."/>
            <person name="Zaremba-Niedzwiedzka K."/>
            <person name="Martijn J."/>
            <person name="Lind A.E."/>
            <person name="van Eijk R."/>
            <person name="Schleper C."/>
            <person name="Guy L."/>
            <person name="Ettema T.J."/>
        </authorList>
    </citation>
    <scope>NUCLEOTIDE SEQUENCE</scope>
</reference>
<dbReference type="EMBL" id="LAZR01012782">
    <property type="protein sequence ID" value="KKM25127.1"/>
    <property type="molecule type" value="Genomic_DNA"/>
</dbReference>
<dbReference type="AlphaFoldDB" id="A0A0F9ICE1"/>
<accession>A0A0F9ICE1</accession>
<comment type="caution">
    <text evidence="1">The sequence shown here is derived from an EMBL/GenBank/DDBJ whole genome shotgun (WGS) entry which is preliminary data.</text>
</comment>
<sequence length="115" mass="12885">MEVNMSYINLPNILVEELHHFPSGRIVIMTKRDSFWFEPDGTSGKGSYLTPWPDVDCNRLSCCWSGDISNSACHSIGACGCKAINHKRHRGLFTENKPAFFLTECTSKGDKNVES</sequence>
<name>A0A0F9ICE1_9ZZZZ</name>
<gene>
    <name evidence="1" type="ORF">LCGC14_1598160</name>
</gene>
<evidence type="ECO:0000313" key="1">
    <source>
        <dbReference type="EMBL" id="KKM25127.1"/>
    </source>
</evidence>